<dbReference type="Pfam" id="PF08245">
    <property type="entry name" value="Mur_ligase_M"/>
    <property type="match status" value="1"/>
</dbReference>
<reference evidence="2" key="1">
    <citation type="submission" date="2022-04" db="EMBL/GenBank/DDBJ databases">
        <title>Complete genome sequence of a cyanobacterium, Nostoc sp. SO-36, isolated in Antarctica.</title>
        <authorList>
            <person name="Kanesaki Y."/>
            <person name="Effendi D."/>
            <person name="Sakamoto T."/>
            <person name="Ohtani S."/>
            <person name="Awai K."/>
        </authorList>
    </citation>
    <scope>NUCLEOTIDE SEQUENCE</scope>
    <source>
        <strain evidence="2">SO-36</strain>
    </source>
</reference>
<gene>
    <name evidence="2" type="ORF">ANSO36C_23060</name>
</gene>
<evidence type="ECO:0000313" key="3">
    <source>
        <dbReference type="Proteomes" id="UP001055453"/>
    </source>
</evidence>
<proteinExistence type="predicted"/>
<protein>
    <recommendedName>
        <fullName evidence="1">Mur ligase central domain-containing protein</fullName>
    </recommendedName>
</protein>
<dbReference type="InterPro" id="IPR050061">
    <property type="entry name" value="MurCDEF_pg_biosynth"/>
</dbReference>
<dbReference type="PANTHER" id="PTHR43445">
    <property type="entry name" value="UDP-N-ACETYLMURAMATE--L-ALANINE LIGASE-RELATED"/>
    <property type="match status" value="1"/>
</dbReference>
<evidence type="ECO:0000259" key="1">
    <source>
        <dbReference type="Pfam" id="PF08245"/>
    </source>
</evidence>
<dbReference type="SUPFAM" id="SSF53623">
    <property type="entry name" value="MurD-like peptide ligases, catalytic domain"/>
    <property type="match status" value="1"/>
</dbReference>
<dbReference type="Proteomes" id="UP001055453">
    <property type="component" value="Chromosome"/>
</dbReference>
<evidence type="ECO:0000313" key="2">
    <source>
        <dbReference type="EMBL" id="BDI16504.1"/>
    </source>
</evidence>
<sequence length="82" mass="9017">MIGYMLLEAGLDPTILVGGEVNAWEGNARLGQSQYLVAEADESDGSLVKHAPEIGIITNIELDHPDHYETLEEVIDIFQTFC</sequence>
<name>A0ABN6Q3T7_NOSCO</name>
<keyword evidence="3" id="KW-1185">Reference proteome</keyword>
<accession>A0ABN6Q3T7</accession>
<dbReference type="PANTHER" id="PTHR43445:SF3">
    <property type="entry name" value="UDP-N-ACETYLMURAMATE--L-ALANINE LIGASE"/>
    <property type="match status" value="1"/>
</dbReference>
<dbReference type="InterPro" id="IPR013221">
    <property type="entry name" value="Mur_ligase_cen"/>
</dbReference>
<dbReference type="Gene3D" id="3.40.1190.10">
    <property type="entry name" value="Mur-like, catalytic domain"/>
    <property type="match status" value="1"/>
</dbReference>
<dbReference type="InterPro" id="IPR036565">
    <property type="entry name" value="Mur-like_cat_sf"/>
</dbReference>
<dbReference type="EMBL" id="AP025732">
    <property type="protein sequence ID" value="BDI16504.1"/>
    <property type="molecule type" value="Genomic_DNA"/>
</dbReference>
<organism evidence="2 3">
    <name type="scientific">Nostoc cf. commune SO-36</name>
    <dbReference type="NCBI Taxonomy" id="449208"/>
    <lineage>
        <taxon>Bacteria</taxon>
        <taxon>Bacillati</taxon>
        <taxon>Cyanobacteriota</taxon>
        <taxon>Cyanophyceae</taxon>
        <taxon>Nostocales</taxon>
        <taxon>Nostocaceae</taxon>
        <taxon>Nostoc</taxon>
    </lineage>
</organism>
<feature type="domain" description="Mur ligase central" evidence="1">
    <location>
        <begin position="32"/>
        <end position="77"/>
    </location>
</feature>